<name>A0A1G6PA59_9NOCA</name>
<dbReference type="STRING" id="168276.SAMN05444580_101842"/>
<accession>A0A1G6PA59</accession>
<dbReference type="InterPro" id="IPR053206">
    <property type="entry name" value="Dimeric_xanthone_biosynth"/>
</dbReference>
<dbReference type="EMBL" id="FNAB01000001">
    <property type="protein sequence ID" value="SDC77160.1"/>
    <property type="molecule type" value="Genomic_DNA"/>
</dbReference>
<evidence type="ECO:0000313" key="3">
    <source>
        <dbReference type="Proteomes" id="UP000199417"/>
    </source>
</evidence>
<dbReference type="Pfam" id="PF01814">
    <property type="entry name" value="Hemerythrin"/>
    <property type="match status" value="1"/>
</dbReference>
<dbReference type="AlphaFoldDB" id="A0A1G6PA59"/>
<dbReference type="Gene3D" id="1.20.120.520">
    <property type="entry name" value="nmb1532 protein domain like"/>
    <property type="match status" value="1"/>
</dbReference>
<dbReference type="RefSeq" id="WP_245709123.1">
    <property type="nucleotide sequence ID" value="NZ_FNAB01000001.1"/>
</dbReference>
<protein>
    <submittedName>
        <fullName evidence="2">Hemerythrin-like domain-containing protein</fullName>
    </submittedName>
</protein>
<feature type="domain" description="Hemerythrin-like" evidence="1">
    <location>
        <begin position="14"/>
        <end position="145"/>
    </location>
</feature>
<dbReference type="PANTHER" id="PTHR38048:SF2">
    <property type="entry name" value="HEMERYTHRIN-LIKE DOMAIN-CONTAINING PROTEIN"/>
    <property type="match status" value="1"/>
</dbReference>
<dbReference type="Proteomes" id="UP000199417">
    <property type="component" value="Unassembled WGS sequence"/>
</dbReference>
<keyword evidence="3" id="KW-1185">Reference proteome</keyword>
<proteinExistence type="predicted"/>
<sequence>MSTALATRPDTQDMVVIHNVFRRNFAALPTAVRSVPDGDTERAARVVAFVDEMTTALHHHHSGEDELMWPRLLDRTPTDRALVLRMEEQHERIGELVTRVESQARGFAAVASPESGVHLAETLTALTGALDEHLAEEEARILPLVEQVMSAAEWAELGDRGRASIPEERRLVFLGFMLHGATDQQRRAILSEVPLPGRLAWRLLGRRAFAREYRGIYGVDPA</sequence>
<dbReference type="CDD" id="cd12108">
    <property type="entry name" value="Hr-like"/>
    <property type="match status" value="1"/>
</dbReference>
<evidence type="ECO:0000259" key="1">
    <source>
        <dbReference type="Pfam" id="PF01814"/>
    </source>
</evidence>
<dbReference type="PANTHER" id="PTHR38048">
    <property type="entry name" value="EXPRESSED PROTEIN"/>
    <property type="match status" value="1"/>
</dbReference>
<dbReference type="InterPro" id="IPR012312">
    <property type="entry name" value="Hemerythrin-like"/>
</dbReference>
<organism evidence="2 3">
    <name type="scientific">Rhodococcus tukisamuensis</name>
    <dbReference type="NCBI Taxonomy" id="168276"/>
    <lineage>
        <taxon>Bacteria</taxon>
        <taxon>Bacillati</taxon>
        <taxon>Actinomycetota</taxon>
        <taxon>Actinomycetes</taxon>
        <taxon>Mycobacteriales</taxon>
        <taxon>Nocardiaceae</taxon>
        <taxon>Rhodococcus</taxon>
    </lineage>
</organism>
<gene>
    <name evidence="2" type="ORF">SAMN05444580_101842</name>
</gene>
<reference evidence="2 3" key="1">
    <citation type="submission" date="2016-10" db="EMBL/GenBank/DDBJ databases">
        <authorList>
            <person name="de Groot N.N."/>
        </authorList>
    </citation>
    <scope>NUCLEOTIDE SEQUENCE [LARGE SCALE GENOMIC DNA]</scope>
    <source>
        <strain evidence="2 3">JCM 11308</strain>
    </source>
</reference>
<evidence type="ECO:0000313" key="2">
    <source>
        <dbReference type="EMBL" id="SDC77160.1"/>
    </source>
</evidence>